<keyword evidence="2" id="KW-1185">Reference proteome</keyword>
<protein>
    <submittedName>
        <fullName evidence="1">Uncharacterized protein</fullName>
    </submittedName>
</protein>
<comment type="caution">
    <text evidence="1">The sequence shown here is derived from an EMBL/GenBank/DDBJ whole genome shotgun (WGS) entry which is preliminary data.</text>
</comment>
<dbReference type="Proteomes" id="UP001281147">
    <property type="component" value="Unassembled WGS sequence"/>
</dbReference>
<reference evidence="1" key="1">
    <citation type="submission" date="2023-07" db="EMBL/GenBank/DDBJ databases">
        <title>Black Yeasts Isolated from many extreme environments.</title>
        <authorList>
            <person name="Coleine C."/>
            <person name="Stajich J.E."/>
            <person name="Selbmann L."/>
        </authorList>
    </citation>
    <scope>NUCLEOTIDE SEQUENCE</scope>
    <source>
        <strain evidence="1">CCFEE 5714</strain>
    </source>
</reference>
<evidence type="ECO:0000313" key="1">
    <source>
        <dbReference type="EMBL" id="KAK3700328.1"/>
    </source>
</evidence>
<name>A0ACC3MQ53_9PEZI</name>
<sequence length="615" mass="69293">MACSLQDGAGGSCTTLVDYMDPAQNAARISDMFNDGTEEWSERGSIERLLELALKFDELIFEHLAWRIELPPQLQDLQKKSRRELSRKAYRGPYLDPIYLSDGGYGSQVKQASENRSSTLTPNSEMGRINWLNRERIPSSDVALALLRHASSTLTSVCLDWILADPDRETSVSEAYIDWVEMFDSFFGLRFPHLKALQFRNAVVRETLQPSGLFLLDEAQISCEREDGRESWTAPRLTCLEFMEAHSELRCLAWPMDAFFSQKPLPTDIDSRVGAVSDNLGRTLEDLRVDTLYGSAGEPHSEDFGCQDPGARERRRRFISDFAAKMTKVESIKIEGGVPRDERREVIRALHACPLNKIVMIGVCSPLGNTWGAQGRDLGEPFLEGESDYLEAEDKDAVYSFGSREPVRPPPDFVFQPTYGWPAGPPMIQTIASLHADTVTELKFCGYKGSPKLFSPTPITTPMLSALKYFHNLETLIMSMWLSTIFEEAPRDADIIKYWLDARSPQSMSLVRTVIDEEPEGWEKELRTKFAPDALAWQITSLVGPFLSEKAKARKGGVHVRASVCIGEWGGIFDIDLHIGKGSMNSDVCLGYKGPREELEPERRRTKLETRRPQT</sequence>
<gene>
    <name evidence="1" type="ORF">LTR37_016032</name>
</gene>
<organism evidence="1 2">
    <name type="scientific">Vermiconidia calcicola</name>
    <dbReference type="NCBI Taxonomy" id="1690605"/>
    <lineage>
        <taxon>Eukaryota</taxon>
        <taxon>Fungi</taxon>
        <taxon>Dikarya</taxon>
        <taxon>Ascomycota</taxon>
        <taxon>Pezizomycotina</taxon>
        <taxon>Dothideomycetes</taxon>
        <taxon>Dothideomycetidae</taxon>
        <taxon>Mycosphaerellales</taxon>
        <taxon>Extremaceae</taxon>
        <taxon>Vermiconidia</taxon>
    </lineage>
</organism>
<accession>A0ACC3MQ53</accession>
<evidence type="ECO:0000313" key="2">
    <source>
        <dbReference type="Proteomes" id="UP001281147"/>
    </source>
</evidence>
<dbReference type="EMBL" id="JAUTXU010000187">
    <property type="protein sequence ID" value="KAK3700328.1"/>
    <property type="molecule type" value="Genomic_DNA"/>
</dbReference>
<proteinExistence type="predicted"/>